<comment type="caution">
    <text evidence="2">The sequence shown here is derived from an EMBL/GenBank/DDBJ whole genome shotgun (WGS) entry which is preliminary data.</text>
</comment>
<organism evidence="2 3">
    <name type="scientific">Phytohabitans houttuyneae</name>
    <dbReference type="NCBI Taxonomy" id="1076126"/>
    <lineage>
        <taxon>Bacteria</taxon>
        <taxon>Bacillati</taxon>
        <taxon>Actinomycetota</taxon>
        <taxon>Actinomycetes</taxon>
        <taxon>Micromonosporales</taxon>
        <taxon>Micromonosporaceae</taxon>
    </lineage>
</organism>
<gene>
    <name evidence="2" type="ORF">Phou_091500</name>
</gene>
<evidence type="ECO:0000313" key="3">
    <source>
        <dbReference type="Proteomes" id="UP000482800"/>
    </source>
</evidence>
<dbReference type="EMBL" id="BLPF01000004">
    <property type="protein sequence ID" value="GFJ84970.1"/>
    <property type="molecule type" value="Genomic_DNA"/>
</dbReference>
<proteinExistence type="predicted"/>
<dbReference type="AlphaFoldDB" id="A0A6V8KNK1"/>
<reference evidence="2 3" key="2">
    <citation type="submission" date="2020-03" db="EMBL/GenBank/DDBJ databases">
        <authorList>
            <person name="Ichikawa N."/>
            <person name="Kimura A."/>
            <person name="Kitahashi Y."/>
            <person name="Uohara A."/>
        </authorList>
    </citation>
    <scope>NUCLEOTIDE SEQUENCE [LARGE SCALE GENOMIC DNA]</scope>
    <source>
        <strain evidence="2 3">NBRC 108639</strain>
    </source>
</reference>
<name>A0A6V8KNK1_9ACTN</name>
<evidence type="ECO:0008006" key="4">
    <source>
        <dbReference type="Google" id="ProtNLM"/>
    </source>
</evidence>
<keyword evidence="3" id="KW-1185">Reference proteome</keyword>
<evidence type="ECO:0000256" key="1">
    <source>
        <dbReference type="SAM" id="MobiDB-lite"/>
    </source>
</evidence>
<dbReference type="Proteomes" id="UP000482800">
    <property type="component" value="Unassembled WGS sequence"/>
</dbReference>
<reference evidence="2 3" key="1">
    <citation type="submission" date="2020-03" db="EMBL/GenBank/DDBJ databases">
        <title>Whole genome shotgun sequence of Phytohabitans houttuyneae NBRC 108639.</title>
        <authorList>
            <person name="Komaki H."/>
            <person name="Tamura T."/>
        </authorList>
    </citation>
    <scope>NUCLEOTIDE SEQUENCE [LARGE SCALE GENOMIC DNA]</scope>
    <source>
        <strain evidence="2 3">NBRC 108639</strain>
    </source>
</reference>
<accession>A0A6V8KNK1</accession>
<protein>
    <recommendedName>
        <fullName evidence="4">DNA-binding protein</fullName>
    </recommendedName>
</protein>
<feature type="region of interest" description="Disordered" evidence="1">
    <location>
        <begin position="166"/>
        <end position="187"/>
    </location>
</feature>
<evidence type="ECO:0000313" key="2">
    <source>
        <dbReference type="EMBL" id="GFJ84970.1"/>
    </source>
</evidence>
<sequence length="187" mass="20813">MGLHRFGLILDRPPDRSQAASVVDTHPDLDVRPSRQMVTARRRSPSMAAAVVSAIVDLEAFDLHPARVCADDWVTLADIGERIGRSREMVRQWSTGQQGPGGFPPPVNPGRDTKFYSWTEVALWLRAHRDFYLPRPDGLLVVANLLLQAKRLAPLVRDKQTLTGLLSPYQPGHGVQPPRAREGLTTR</sequence>